<feature type="non-terminal residue" evidence="2">
    <location>
        <position position="73"/>
    </location>
</feature>
<feature type="domain" description="Hexokinase N-terminal" evidence="1">
    <location>
        <begin position="16"/>
        <end position="54"/>
    </location>
</feature>
<protein>
    <submittedName>
        <fullName evidence="2">Hexokinase C</fullName>
    </submittedName>
</protein>
<dbReference type="Gene3D" id="3.30.420.40">
    <property type="match status" value="1"/>
</dbReference>
<evidence type="ECO:0000313" key="2">
    <source>
        <dbReference type="PIR" id="S40416"/>
    </source>
</evidence>
<dbReference type="InterPro" id="IPR022672">
    <property type="entry name" value="Hexokinase_N"/>
</dbReference>
<dbReference type="InterPro" id="IPR043129">
    <property type="entry name" value="ATPase_NBD"/>
</dbReference>
<dbReference type="GO" id="GO:0005524">
    <property type="term" value="F:ATP binding"/>
    <property type="evidence" value="ECO:0007669"/>
    <property type="project" value="InterPro"/>
</dbReference>
<proteinExistence type="predicted"/>
<accession>Q7M042</accession>
<dbReference type="AlphaFoldDB" id="Q7M042"/>
<dbReference type="GO" id="GO:0016773">
    <property type="term" value="F:phosphotransferase activity, alcohol group as acceptor"/>
    <property type="evidence" value="ECO:0007669"/>
    <property type="project" value="InterPro"/>
</dbReference>
<dbReference type="PIR" id="S40416">
    <property type="entry name" value="S40416"/>
</dbReference>
<organism evidence="2">
    <name type="scientific">Rattus norvegicus</name>
    <name type="common">Rat</name>
    <dbReference type="NCBI Taxonomy" id="10116"/>
    <lineage>
        <taxon>Eukaryota</taxon>
        <taxon>Metazoa</taxon>
        <taxon>Chordata</taxon>
        <taxon>Craniata</taxon>
        <taxon>Vertebrata</taxon>
        <taxon>Euteleostomi</taxon>
        <taxon>Mammalia</taxon>
        <taxon>Eutheria</taxon>
        <taxon>Euarchontoglires</taxon>
        <taxon>Glires</taxon>
        <taxon>Rodentia</taxon>
        <taxon>Myomorpha</taxon>
        <taxon>Muroidea</taxon>
        <taxon>Muridae</taxon>
        <taxon>Murinae</taxon>
        <taxon>Rattus</taxon>
    </lineage>
</organism>
<sequence length="73" mass="8071">MLPTYVRLHPHFSRQGLSGQSLPLGFTFSFPSHQTGLDKCSGVEGQDVVQLLRSQEFVIPQEVILGAGQQLFD</sequence>
<dbReference type="SUPFAM" id="SSF53067">
    <property type="entry name" value="Actin-like ATPase domain"/>
    <property type="match status" value="1"/>
</dbReference>
<name>Q7M042_RAT</name>
<evidence type="ECO:0000259" key="1">
    <source>
        <dbReference type="Pfam" id="PF00349"/>
    </source>
</evidence>
<reference evidence="2" key="1">
    <citation type="journal article" date="1986" name="Biochem. Biophys. Res. Commun.">
        <title>Amino acid sequence homology between yeast hexokinases and rat hexokinase C.</title>
        <authorList>
            <person name="Marcus F."/>
            <person name="Ureta T."/>
        </authorList>
    </citation>
    <scope>PROTEIN SEQUENCE</scope>
</reference>
<dbReference type="UniPathway" id="UPA00242"/>
<dbReference type="Pfam" id="PF00349">
    <property type="entry name" value="Hexokinase_1"/>
    <property type="match status" value="1"/>
</dbReference>
<dbReference type="GO" id="GO:0019318">
    <property type="term" value="P:hexose metabolic process"/>
    <property type="evidence" value="ECO:0007669"/>
    <property type="project" value="UniProtKB-UniPathway"/>
</dbReference>